<dbReference type="InterPro" id="IPR016032">
    <property type="entry name" value="Sig_transdc_resp-reg_C-effctor"/>
</dbReference>
<proteinExistence type="predicted"/>
<dbReference type="GO" id="GO:0005829">
    <property type="term" value="C:cytosol"/>
    <property type="evidence" value="ECO:0007669"/>
    <property type="project" value="TreeGrafter"/>
</dbReference>
<evidence type="ECO:0000256" key="4">
    <source>
        <dbReference type="ARBA" id="ARBA00023125"/>
    </source>
</evidence>
<evidence type="ECO:0000256" key="1">
    <source>
        <dbReference type="ARBA" id="ARBA00022553"/>
    </source>
</evidence>
<evidence type="ECO:0000256" key="3">
    <source>
        <dbReference type="ARBA" id="ARBA00023015"/>
    </source>
</evidence>
<dbReference type="GO" id="GO:0000976">
    <property type="term" value="F:transcription cis-regulatory region binding"/>
    <property type="evidence" value="ECO:0007669"/>
    <property type="project" value="TreeGrafter"/>
</dbReference>
<dbReference type="GO" id="GO:0000156">
    <property type="term" value="F:phosphorelay response regulator activity"/>
    <property type="evidence" value="ECO:0007669"/>
    <property type="project" value="TreeGrafter"/>
</dbReference>
<dbReference type="InterPro" id="IPR039420">
    <property type="entry name" value="WalR-like"/>
</dbReference>
<dbReference type="GO" id="GO:0032993">
    <property type="term" value="C:protein-DNA complex"/>
    <property type="evidence" value="ECO:0007669"/>
    <property type="project" value="TreeGrafter"/>
</dbReference>
<dbReference type="Proteomes" id="UP000464330">
    <property type="component" value="Chromosome"/>
</dbReference>
<evidence type="ECO:0000256" key="5">
    <source>
        <dbReference type="ARBA" id="ARBA00023163"/>
    </source>
</evidence>
<feature type="DNA-binding region" description="OmpR/PhoB-type" evidence="6">
    <location>
        <begin position="26"/>
        <end position="123"/>
    </location>
</feature>
<dbReference type="EMBL" id="CP019717">
    <property type="protein sequence ID" value="QHZ51961.1"/>
    <property type="molecule type" value="Genomic_DNA"/>
</dbReference>
<dbReference type="Gene3D" id="1.10.10.10">
    <property type="entry name" value="Winged helix-like DNA-binding domain superfamily/Winged helix DNA-binding domain"/>
    <property type="match status" value="1"/>
</dbReference>
<keyword evidence="1" id="KW-0597">Phosphoprotein</keyword>
<evidence type="ECO:0000313" key="9">
    <source>
        <dbReference type="Proteomes" id="UP000464330"/>
    </source>
</evidence>
<keyword evidence="4 6" id="KW-0238">DNA-binding</keyword>
<evidence type="ECO:0000259" key="7">
    <source>
        <dbReference type="PROSITE" id="PS51755"/>
    </source>
</evidence>
<dbReference type="AlphaFoldDB" id="A0A6C0QTT8"/>
<dbReference type="InterPro" id="IPR036388">
    <property type="entry name" value="WH-like_DNA-bd_sf"/>
</dbReference>
<dbReference type="InterPro" id="IPR001867">
    <property type="entry name" value="OmpR/PhoB-type_DNA-bd"/>
</dbReference>
<evidence type="ECO:0000256" key="2">
    <source>
        <dbReference type="ARBA" id="ARBA00023012"/>
    </source>
</evidence>
<reference evidence="8 9" key="1">
    <citation type="journal article" date="2020" name="Int. J. Med. Microbiol.">
        <title>Discovery of Paenibacillus larvae ERIC V: Phenotypic and genomic comparison to genotypes ERIC I-IV reveal different inventories of virulence factors which correlate with epidemiological prevalences of American Foulbrood.</title>
        <authorList>
            <person name="Beims H."/>
            <person name="Bunk B."/>
            <person name="Erler S."/>
            <person name="Mohr K.I."/>
            <person name="Sproer C."/>
            <person name="Pradella S."/>
            <person name="Gunther G."/>
            <person name="Rohde M."/>
            <person name="von der Ohe W."/>
            <person name="Steinert M."/>
        </authorList>
    </citation>
    <scope>NUCLEOTIDE SEQUENCE [LARGE SCALE GENOMIC DNA]</scope>
    <source>
        <strain evidence="8">Eric_V</strain>
    </source>
</reference>
<gene>
    <name evidence="8" type="ORF">ERICV_02842</name>
</gene>
<dbReference type="SMART" id="SM00862">
    <property type="entry name" value="Trans_reg_C"/>
    <property type="match status" value="1"/>
</dbReference>
<dbReference type="CDD" id="cd00383">
    <property type="entry name" value="trans_reg_C"/>
    <property type="match status" value="1"/>
</dbReference>
<dbReference type="PANTHER" id="PTHR48111">
    <property type="entry name" value="REGULATOR OF RPOS"/>
    <property type="match status" value="1"/>
</dbReference>
<feature type="domain" description="OmpR/PhoB-type" evidence="7">
    <location>
        <begin position="26"/>
        <end position="123"/>
    </location>
</feature>
<dbReference type="GO" id="GO:0006355">
    <property type="term" value="P:regulation of DNA-templated transcription"/>
    <property type="evidence" value="ECO:0007669"/>
    <property type="project" value="InterPro"/>
</dbReference>
<dbReference type="SUPFAM" id="SSF46894">
    <property type="entry name" value="C-terminal effector domain of the bipartite response regulators"/>
    <property type="match status" value="1"/>
</dbReference>
<dbReference type="PROSITE" id="PS51755">
    <property type="entry name" value="OMPR_PHOB"/>
    <property type="match status" value="1"/>
</dbReference>
<name>A0A6C0QTT8_9BACL</name>
<protein>
    <submittedName>
        <fullName evidence="8">Two-component response regulator YkoH-like protein</fullName>
    </submittedName>
</protein>
<evidence type="ECO:0000256" key="6">
    <source>
        <dbReference type="PROSITE-ProRule" id="PRU01091"/>
    </source>
</evidence>
<dbReference type="Pfam" id="PF00486">
    <property type="entry name" value="Trans_reg_C"/>
    <property type="match status" value="1"/>
</dbReference>
<evidence type="ECO:0000313" key="8">
    <source>
        <dbReference type="EMBL" id="QHZ51961.1"/>
    </source>
</evidence>
<keyword evidence="5" id="KW-0804">Transcription</keyword>
<organism evidence="8 9">
    <name type="scientific">Paenibacillus larvae subsp. larvae</name>
    <dbReference type="NCBI Taxonomy" id="147375"/>
    <lineage>
        <taxon>Bacteria</taxon>
        <taxon>Bacillati</taxon>
        <taxon>Bacillota</taxon>
        <taxon>Bacilli</taxon>
        <taxon>Bacillales</taxon>
        <taxon>Paenibacillaceae</taxon>
        <taxon>Paenibacillus</taxon>
    </lineage>
</organism>
<accession>A0A6C0QTT8</accession>
<keyword evidence="2" id="KW-0902">Two-component regulatory system</keyword>
<keyword evidence="3" id="KW-0805">Transcription regulation</keyword>
<dbReference type="PANTHER" id="PTHR48111:SF22">
    <property type="entry name" value="REGULATOR OF RPOS"/>
    <property type="match status" value="1"/>
</dbReference>
<sequence length="124" mass="14568">MIKPFSFQELLARIQARIRNQFPHFLEEISMGPFRINDLRKEITYEEAVLELSPTEYQLLSFLLINHGIVLSKALILDKVWGYDFVGDENIVEVYIRSLKEKLGDCKHRVIRTIRGTGYRIDVK</sequence>